<dbReference type="AlphaFoldDB" id="A0A6A7BJP1"/>
<reference evidence="3" key="1">
    <citation type="submission" date="2020-01" db="EMBL/GenBank/DDBJ databases">
        <authorList>
            <consortium name="DOE Joint Genome Institute"/>
            <person name="Haridas S."/>
            <person name="Albert R."/>
            <person name="Binder M."/>
            <person name="Bloem J."/>
            <person name="Labutti K."/>
            <person name="Salamov A."/>
            <person name="Andreopoulos B."/>
            <person name="Baker S.E."/>
            <person name="Barry K."/>
            <person name="Bills G."/>
            <person name="Bluhm B.H."/>
            <person name="Cannon C."/>
            <person name="Castanera R."/>
            <person name="Culley D.E."/>
            <person name="Daum C."/>
            <person name="Ezra D."/>
            <person name="Gonzalez J.B."/>
            <person name="Henrissat B."/>
            <person name="Kuo A."/>
            <person name="Liang C."/>
            <person name="Lipzen A."/>
            <person name="Lutzoni F."/>
            <person name="Magnuson J."/>
            <person name="Mondo S."/>
            <person name="Nolan M."/>
            <person name="Ohm R."/>
            <person name="Pangilinan J."/>
            <person name="Park H.-J."/>
            <person name="Ramirez L."/>
            <person name="Alfaro M."/>
            <person name="Sun H."/>
            <person name="Tritt A."/>
            <person name="Yoshinaga Y."/>
            <person name="Zwiers L.-H."/>
            <person name="Turgeon B.G."/>
            <person name="Goodwin S.B."/>
            <person name="Spatafora J.W."/>
            <person name="Crous P.W."/>
            <person name="Grigoriev I.V."/>
        </authorList>
    </citation>
    <scope>NUCLEOTIDE SEQUENCE</scope>
    <source>
        <strain evidence="3">IPT5</strain>
    </source>
</reference>
<gene>
    <name evidence="3" type="ORF">T440DRAFT_504301</name>
</gene>
<dbReference type="InterPro" id="IPR002889">
    <property type="entry name" value="WSC_carb-bd"/>
</dbReference>
<evidence type="ECO:0000313" key="3">
    <source>
        <dbReference type="EMBL" id="KAF2855711.1"/>
    </source>
</evidence>
<dbReference type="Proteomes" id="UP000799423">
    <property type="component" value="Unassembled WGS sequence"/>
</dbReference>
<protein>
    <recommendedName>
        <fullName evidence="2">WSC domain-containing protein</fullName>
    </recommendedName>
</protein>
<proteinExistence type="predicted"/>
<feature type="domain" description="WSC" evidence="2">
    <location>
        <begin position="29"/>
        <end position="164"/>
    </location>
</feature>
<feature type="signal peptide" evidence="1">
    <location>
        <begin position="1"/>
        <end position="20"/>
    </location>
</feature>
<dbReference type="OrthoDB" id="2019572at2759"/>
<organism evidence="3 4">
    <name type="scientific">Plenodomus tracheiphilus IPT5</name>
    <dbReference type="NCBI Taxonomy" id="1408161"/>
    <lineage>
        <taxon>Eukaryota</taxon>
        <taxon>Fungi</taxon>
        <taxon>Dikarya</taxon>
        <taxon>Ascomycota</taxon>
        <taxon>Pezizomycotina</taxon>
        <taxon>Dothideomycetes</taxon>
        <taxon>Pleosporomycetidae</taxon>
        <taxon>Pleosporales</taxon>
        <taxon>Pleosporineae</taxon>
        <taxon>Leptosphaeriaceae</taxon>
        <taxon>Plenodomus</taxon>
    </lineage>
</organism>
<dbReference type="Pfam" id="PF01822">
    <property type="entry name" value="WSC"/>
    <property type="match status" value="1"/>
</dbReference>
<dbReference type="EMBL" id="MU006290">
    <property type="protein sequence ID" value="KAF2855711.1"/>
    <property type="molecule type" value="Genomic_DNA"/>
</dbReference>
<evidence type="ECO:0000259" key="2">
    <source>
        <dbReference type="PROSITE" id="PS51212"/>
    </source>
</evidence>
<sequence length="218" mass="23797">MKAFGYLIAGAALLPELVSGLSPAANDVIWSYQGCYSDKLWNIVKDPVTNQNPPYPIPPAVHGVPGWPRTLNGLFSRNTTSQSGKACREYCASYSFRFAATNNDKCWCDNAIAINGTNATAPSYGIRDPDDRFCQQQCPGTPGEACGNNSMSGNNQRVSVYMQRTAAHENVRKPGIALLELSPFLISESEKLEVGHKESTGLVLYHECDGKMPYSYCT</sequence>
<keyword evidence="1" id="KW-0732">Signal</keyword>
<dbReference type="PROSITE" id="PS51212">
    <property type="entry name" value="WSC"/>
    <property type="match status" value="1"/>
</dbReference>
<feature type="chain" id="PRO_5025579879" description="WSC domain-containing protein" evidence="1">
    <location>
        <begin position="21"/>
        <end position="218"/>
    </location>
</feature>
<accession>A0A6A7BJP1</accession>
<evidence type="ECO:0000256" key="1">
    <source>
        <dbReference type="SAM" id="SignalP"/>
    </source>
</evidence>
<keyword evidence="4" id="KW-1185">Reference proteome</keyword>
<evidence type="ECO:0000313" key="4">
    <source>
        <dbReference type="Proteomes" id="UP000799423"/>
    </source>
</evidence>
<name>A0A6A7BJP1_9PLEO</name>